<dbReference type="InterPro" id="IPR011008">
    <property type="entry name" value="Dimeric_a/b-barrel"/>
</dbReference>
<sequence>MTPKKNSRALDSIDLDIIASLFEDARTTNKEIAKRVGLAPSSCLERIKRLQADNIIQGASLQVDLNALGGHIQAMISIRLSDHNRLAVDDFVADLLPQPEVLSVFHMGGSIDFLLHVTVSDSSHLRDFVFNQLTARPEVNHVESALVYEHRNSQKLPKF</sequence>
<dbReference type="Pfam" id="PF01037">
    <property type="entry name" value="AsnC_trans_reg"/>
    <property type="match status" value="1"/>
</dbReference>
<evidence type="ECO:0000313" key="6">
    <source>
        <dbReference type="Proteomes" id="UP000622604"/>
    </source>
</evidence>
<dbReference type="SUPFAM" id="SSF54909">
    <property type="entry name" value="Dimeric alpha+beta barrel"/>
    <property type="match status" value="1"/>
</dbReference>
<dbReference type="InterPro" id="IPR019888">
    <property type="entry name" value="Tscrpt_reg_AsnC-like"/>
</dbReference>
<protein>
    <submittedName>
        <fullName evidence="5">AsnC family transcriptional regulator</fullName>
    </submittedName>
</protein>
<comment type="caution">
    <text evidence="5">The sequence shown here is derived from an EMBL/GenBank/DDBJ whole genome shotgun (WGS) entry which is preliminary data.</text>
</comment>
<dbReference type="Pfam" id="PF13412">
    <property type="entry name" value="HTH_24"/>
    <property type="match status" value="1"/>
</dbReference>
<reference evidence="5 6" key="1">
    <citation type="journal article" date="2014" name="Int. J. Syst. Evol. Microbiol.">
        <title>Complete genome sequence of Corynebacterium casei LMG S-19264T (=DSM 44701T), isolated from a smear-ripened cheese.</title>
        <authorList>
            <consortium name="US DOE Joint Genome Institute (JGI-PGF)"/>
            <person name="Walter F."/>
            <person name="Albersmeier A."/>
            <person name="Kalinowski J."/>
            <person name="Ruckert C."/>
        </authorList>
    </citation>
    <scope>NUCLEOTIDE SEQUENCE [LARGE SCALE GENOMIC DNA]</scope>
    <source>
        <strain evidence="5 6">KCTC 32337</strain>
    </source>
</reference>
<evidence type="ECO:0000256" key="2">
    <source>
        <dbReference type="ARBA" id="ARBA00023125"/>
    </source>
</evidence>
<dbReference type="InterPro" id="IPR000485">
    <property type="entry name" value="AsnC-type_HTH_dom"/>
</dbReference>
<dbReference type="GO" id="GO:0043565">
    <property type="term" value="F:sequence-specific DNA binding"/>
    <property type="evidence" value="ECO:0007669"/>
    <property type="project" value="InterPro"/>
</dbReference>
<evidence type="ECO:0000256" key="1">
    <source>
        <dbReference type="ARBA" id="ARBA00023015"/>
    </source>
</evidence>
<name>A0A8H9IA12_9ALTE</name>
<dbReference type="GO" id="GO:0043200">
    <property type="term" value="P:response to amino acid"/>
    <property type="evidence" value="ECO:0007669"/>
    <property type="project" value="TreeGrafter"/>
</dbReference>
<gene>
    <name evidence="5" type="ORF">GCM10011274_08140</name>
</gene>
<dbReference type="InterPro" id="IPR019887">
    <property type="entry name" value="Tscrpt_reg_AsnC/Lrp_C"/>
</dbReference>
<dbReference type="PANTHER" id="PTHR30154">
    <property type="entry name" value="LEUCINE-RESPONSIVE REGULATORY PROTEIN"/>
    <property type="match status" value="1"/>
</dbReference>
<evidence type="ECO:0000313" key="5">
    <source>
        <dbReference type="EMBL" id="GGZ52516.1"/>
    </source>
</evidence>
<dbReference type="InterPro" id="IPR036390">
    <property type="entry name" value="WH_DNA-bd_sf"/>
</dbReference>
<dbReference type="GO" id="GO:0005829">
    <property type="term" value="C:cytosol"/>
    <property type="evidence" value="ECO:0007669"/>
    <property type="project" value="TreeGrafter"/>
</dbReference>
<dbReference type="EMBL" id="BMZC01000002">
    <property type="protein sequence ID" value="GGZ52516.1"/>
    <property type="molecule type" value="Genomic_DNA"/>
</dbReference>
<keyword evidence="2" id="KW-0238">DNA-binding</keyword>
<dbReference type="RefSeq" id="WP_191865371.1">
    <property type="nucleotide sequence ID" value="NZ_BMZC01000002.1"/>
</dbReference>
<keyword evidence="1" id="KW-0805">Transcription regulation</keyword>
<evidence type="ECO:0000259" key="4">
    <source>
        <dbReference type="PROSITE" id="PS50956"/>
    </source>
</evidence>
<accession>A0A8H9IA12</accession>
<proteinExistence type="predicted"/>
<dbReference type="Proteomes" id="UP000622604">
    <property type="component" value="Unassembled WGS sequence"/>
</dbReference>
<dbReference type="AlphaFoldDB" id="A0A8H9IA12"/>
<keyword evidence="3" id="KW-0804">Transcription</keyword>
<dbReference type="PROSITE" id="PS50956">
    <property type="entry name" value="HTH_ASNC_2"/>
    <property type="match status" value="1"/>
</dbReference>
<dbReference type="InterPro" id="IPR036388">
    <property type="entry name" value="WH-like_DNA-bd_sf"/>
</dbReference>
<dbReference type="SUPFAM" id="SSF46785">
    <property type="entry name" value="Winged helix' DNA-binding domain"/>
    <property type="match status" value="1"/>
</dbReference>
<dbReference type="Gene3D" id="1.10.10.10">
    <property type="entry name" value="Winged helix-like DNA-binding domain superfamily/Winged helix DNA-binding domain"/>
    <property type="match status" value="1"/>
</dbReference>
<dbReference type="PANTHER" id="PTHR30154:SF54">
    <property type="entry name" value="POSSIBLE TRANSCRIPTIONAL REGULATORY PROTEIN (PROBABLY LRP_ASNC-FAMILY)"/>
    <property type="match status" value="1"/>
</dbReference>
<dbReference type="Gene3D" id="3.30.70.920">
    <property type="match status" value="1"/>
</dbReference>
<dbReference type="PRINTS" id="PR00033">
    <property type="entry name" value="HTHASNC"/>
</dbReference>
<dbReference type="SMART" id="SM00344">
    <property type="entry name" value="HTH_ASNC"/>
    <property type="match status" value="1"/>
</dbReference>
<feature type="domain" description="HTH asnC-type" evidence="4">
    <location>
        <begin position="10"/>
        <end position="72"/>
    </location>
</feature>
<evidence type="ECO:0000256" key="3">
    <source>
        <dbReference type="ARBA" id="ARBA00023163"/>
    </source>
</evidence>
<organism evidence="5 6">
    <name type="scientific">Paraglaciecola chathamensis</name>
    <dbReference type="NCBI Taxonomy" id="368405"/>
    <lineage>
        <taxon>Bacteria</taxon>
        <taxon>Pseudomonadati</taxon>
        <taxon>Pseudomonadota</taxon>
        <taxon>Gammaproteobacteria</taxon>
        <taxon>Alteromonadales</taxon>
        <taxon>Alteromonadaceae</taxon>
        <taxon>Paraglaciecola</taxon>
    </lineage>
</organism>